<feature type="region of interest" description="Disordered" evidence="1">
    <location>
        <begin position="93"/>
        <end position="188"/>
    </location>
</feature>
<accession>A0ABN8Y0B7</accession>
<name>A0ABN8Y0B7_RANTA</name>
<evidence type="ECO:0000313" key="2">
    <source>
        <dbReference type="EMBL" id="CAI9155040.1"/>
    </source>
</evidence>
<evidence type="ECO:0000256" key="1">
    <source>
        <dbReference type="SAM" id="MobiDB-lite"/>
    </source>
</evidence>
<dbReference type="Proteomes" id="UP001176941">
    <property type="component" value="Chromosome 12"/>
</dbReference>
<sequence>MCRDPEASAQRSQMCSLVAWQCLLWVNPLPPRHHLKAKVGRGSHVSDVLALGRPRAGPATLGSPGNGAPAPAILEPESQQGLTCLRADEATGRPWAAPSSRGAWAVRPSPVPGLSARGPRGGLRCSPTGSEEGGWSEDLESGAGSPPTLCFDSEEQSSPSAVSPPPVTPVTPVTAEESHPQPLPYPKPPWSPVPGDLLCIEMLGDQLLSGRWALLQAELLAGAVWEGGLAWMDDPAVLHMEGGLWRDGEKYGLLS</sequence>
<reference evidence="2" key="1">
    <citation type="submission" date="2023-04" db="EMBL/GenBank/DDBJ databases">
        <authorList>
            <consortium name="ELIXIR-Norway"/>
        </authorList>
    </citation>
    <scope>NUCLEOTIDE SEQUENCE [LARGE SCALE GENOMIC DNA]</scope>
</reference>
<protein>
    <submittedName>
        <fullName evidence="2">Uncharacterized protein</fullName>
    </submittedName>
</protein>
<proteinExistence type="predicted"/>
<keyword evidence="3" id="KW-1185">Reference proteome</keyword>
<dbReference type="EMBL" id="OX459948">
    <property type="protein sequence ID" value="CAI9155040.1"/>
    <property type="molecule type" value="Genomic_DNA"/>
</dbReference>
<evidence type="ECO:0000313" key="3">
    <source>
        <dbReference type="Proteomes" id="UP001176941"/>
    </source>
</evidence>
<organism evidence="2 3">
    <name type="scientific">Rangifer tarandus platyrhynchus</name>
    <name type="common">Svalbard reindeer</name>
    <dbReference type="NCBI Taxonomy" id="3082113"/>
    <lineage>
        <taxon>Eukaryota</taxon>
        <taxon>Metazoa</taxon>
        <taxon>Chordata</taxon>
        <taxon>Craniata</taxon>
        <taxon>Vertebrata</taxon>
        <taxon>Euteleostomi</taxon>
        <taxon>Mammalia</taxon>
        <taxon>Eutheria</taxon>
        <taxon>Laurasiatheria</taxon>
        <taxon>Artiodactyla</taxon>
        <taxon>Ruminantia</taxon>
        <taxon>Pecora</taxon>
        <taxon>Cervidae</taxon>
        <taxon>Odocoileinae</taxon>
        <taxon>Rangifer</taxon>
    </lineage>
</organism>
<gene>
    <name evidence="2" type="ORF">MRATA1EN1_LOCUS4002</name>
</gene>